<dbReference type="Proteomes" id="UP001175344">
    <property type="component" value="Unassembled WGS sequence"/>
</dbReference>
<dbReference type="InterPro" id="IPR000792">
    <property type="entry name" value="Tscrpt_reg_LuxR_C"/>
</dbReference>
<keyword evidence="4" id="KW-1185">Reference proteome</keyword>
<dbReference type="Pfam" id="PF00196">
    <property type="entry name" value="GerE"/>
    <property type="match status" value="1"/>
</dbReference>
<dbReference type="EMBL" id="JARTQQ020000001">
    <property type="protein sequence ID" value="MEC5727803.1"/>
    <property type="molecule type" value="Genomic_DNA"/>
</dbReference>
<evidence type="ECO:0000313" key="4">
    <source>
        <dbReference type="Proteomes" id="UP001175344"/>
    </source>
</evidence>
<dbReference type="Gene3D" id="1.10.10.10">
    <property type="entry name" value="Winged helix-like DNA-binding domain superfamily/Winged helix DNA-binding domain"/>
    <property type="match status" value="1"/>
</dbReference>
<gene>
    <name evidence="3" type="ORF">QAA55_005175</name>
</gene>
<comment type="caution">
    <text evidence="3">The sequence shown here is derived from an EMBL/GenBank/DDBJ whole genome shotgun (WGS) entry which is preliminary data.</text>
</comment>
<reference evidence="3 4" key="1">
    <citation type="journal article" date="2023" name="Nat. Commun.">
        <title>Genomic dissection of endemic carbapenem resistance reveals metallo-beta-lactamase dissemination through clonal, plasmid and integron transfer.</title>
        <authorList>
            <person name="Macesic N."/>
            <person name="Hawkey J."/>
            <person name="Vezina B."/>
            <person name="Wisniewski J.A."/>
            <person name="Cottingham H."/>
            <person name="Blakeway L.V."/>
            <person name="Harshegyi T."/>
            <person name="Pragastis K."/>
            <person name="Badoordeen G.Z."/>
            <person name="Dennison A."/>
            <person name="Spelman D.W."/>
            <person name="Jenney A.W.J."/>
            <person name="Peleg A.Y."/>
        </authorList>
    </citation>
    <scope>NUCLEOTIDE SEQUENCE [LARGE SCALE GENOMIC DNA]</scope>
    <source>
        <strain evidence="3 4">CPO239</strain>
    </source>
</reference>
<evidence type="ECO:0000259" key="2">
    <source>
        <dbReference type="Pfam" id="PF00196"/>
    </source>
</evidence>
<sequence>MSPGLKTNSVIIFEPRQLFYQAASSCMEACGCQVENIFSDGVMRELVTDRDLNVLTAIGLNGAGAEFYPLLKIINLKTKSMVNLVVWLPERDIILANFMRALGVTSLLSETYLIEEIPLRLDNMFFNTSYFPVRHMSAITGGIKSRVSRTELDIVIDCACGMDPYEIARKHDITYKTVLAHIYNIRVRLNLEDRNRWFDLLTRMKQISSTK</sequence>
<dbReference type="RefSeq" id="WP_080460814.1">
    <property type="nucleotide sequence ID" value="NZ_JARTQQ020000001.1"/>
</dbReference>
<evidence type="ECO:0000313" key="3">
    <source>
        <dbReference type="EMBL" id="MEC5727803.1"/>
    </source>
</evidence>
<dbReference type="InterPro" id="IPR016032">
    <property type="entry name" value="Sig_transdc_resp-reg_C-effctor"/>
</dbReference>
<dbReference type="InterPro" id="IPR036388">
    <property type="entry name" value="WH-like_DNA-bd_sf"/>
</dbReference>
<feature type="domain" description="HTH luxR-type" evidence="2">
    <location>
        <begin position="148"/>
        <end position="195"/>
    </location>
</feature>
<keyword evidence="1" id="KW-0238">DNA-binding</keyword>
<proteinExistence type="predicted"/>
<name>A0ABU6KPE0_ENTAS</name>
<protein>
    <submittedName>
        <fullName evidence="3">LuxR C-terminal-related transcriptional regulator</fullName>
    </submittedName>
</protein>
<accession>A0ABU6KPE0</accession>
<evidence type="ECO:0000256" key="1">
    <source>
        <dbReference type="ARBA" id="ARBA00023125"/>
    </source>
</evidence>
<dbReference type="SUPFAM" id="SSF46894">
    <property type="entry name" value="C-terminal effector domain of the bipartite response regulators"/>
    <property type="match status" value="1"/>
</dbReference>
<organism evidence="3 4">
    <name type="scientific">Enterobacter asburiae</name>
    <dbReference type="NCBI Taxonomy" id="61645"/>
    <lineage>
        <taxon>Bacteria</taxon>
        <taxon>Pseudomonadati</taxon>
        <taxon>Pseudomonadota</taxon>
        <taxon>Gammaproteobacteria</taxon>
        <taxon>Enterobacterales</taxon>
        <taxon>Enterobacteriaceae</taxon>
        <taxon>Enterobacter</taxon>
        <taxon>Enterobacter cloacae complex</taxon>
    </lineage>
</organism>